<feature type="binding site" evidence="8">
    <location>
        <position position="66"/>
    </location>
    <ligand>
        <name>Zn(2+)</name>
        <dbReference type="ChEBI" id="CHEBI:29105"/>
        <label>2</label>
        <note>catalytic</note>
    </ligand>
</feature>
<dbReference type="RefSeq" id="WP_125864653.1">
    <property type="nucleotide sequence ID" value="NZ_DALZUG010000024.1"/>
</dbReference>
<feature type="binding site" evidence="8">
    <location>
        <position position="62"/>
    </location>
    <ligand>
        <name>Zn(2+)</name>
        <dbReference type="ChEBI" id="CHEBI:29105"/>
        <label>1</label>
        <note>catalytic</note>
    </ligand>
</feature>
<gene>
    <name evidence="8" type="primary">rnz</name>
    <name evidence="9" type="ORF">NJF43_15880</name>
</gene>
<evidence type="ECO:0000313" key="9">
    <source>
        <dbReference type="EMBL" id="MCO7546238.1"/>
    </source>
</evidence>
<comment type="function">
    <text evidence="8">Zinc phosphodiesterase, which displays some tRNA 3'-processing endonuclease activity. Probably involved in tRNA maturation, by removing a 3'-trailer from precursor tRNA.</text>
</comment>
<keyword evidence="2 8" id="KW-0819">tRNA processing</keyword>
<evidence type="ECO:0000256" key="4">
    <source>
        <dbReference type="ARBA" id="ARBA00022723"/>
    </source>
</evidence>
<keyword evidence="6 8" id="KW-0378">Hydrolase</keyword>
<dbReference type="InterPro" id="IPR013471">
    <property type="entry name" value="RNase_Z/BN"/>
</dbReference>
<evidence type="ECO:0000256" key="5">
    <source>
        <dbReference type="ARBA" id="ARBA00022759"/>
    </source>
</evidence>
<feature type="binding site" evidence="8">
    <location>
        <position position="64"/>
    </location>
    <ligand>
        <name>Zn(2+)</name>
        <dbReference type="ChEBI" id="CHEBI:29105"/>
        <label>1</label>
        <note>catalytic</note>
    </ligand>
</feature>
<dbReference type="SUPFAM" id="SSF56281">
    <property type="entry name" value="Metallo-hydrolase/oxidoreductase"/>
    <property type="match status" value="1"/>
</dbReference>
<dbReference type="AlphaFoldDB" id="A0AA42BHI3"/>
<keyword evidence="4 8" id="KW-0479">Metal-binding</keyword>
<comment type="catalytic activity">
    <reaction evidence="8">
        <text>Endonucleolytic cleavage of RNA, removing extra 3' nucleotides from tRNA precursor, generating 3' termini of tRNAs. A 3'-hydroxy group is left at the tRNA terminus and a 5'-phosphoryl group is left at the trailer molecule.</text>
        <dbReference type="EC" id="3.1.26.11"/>
    </reaction>
</comment>
<comment type="similarity">
    <text evidence="8">Belongs to the RNase Z family.</text>
</comment>
<keyword evidence="5 8" id="KW-0255">Endonuclease</keyword>
<evidence type="ECO:0000256" key="7">
    <source>
        <dbReference type="ARBA" id="ARBA00022833"/>
    </source>
</evidence>
<comment type="caution">
    <text evidence="9">The sequence shown here is derived from an EMBL/GenBank/DDBJ whole genome shotgun (WGS) entry which is preliminary data.</text>
</comment>
<dbReference type="PANTHER" id="PTHR46018:SF2">
    <property type="entry name" value="ZINC PHOSPHODIESTERASE ELAC PROTEIN 1"/>
    <property type="match status" value="1"/>
</dbReference>
<evidence type="ECO:0000256" key="8">
    <source>
        <dbReference type="HAMAP-Rule" id="MF_01818"/>
    </source>
</evidence>
<evidence type="ECO:0000256" key="3">
    <source>
        <dbReference type="ARBA" id="ARBA00022722"/>
    </source>
</evidence>
<feature type="active site" description="Proton acceptor" evidence="8">
    <location>
        <position position="66"/>
    </location>
</feature>
<dbReference type="GO" id="GO:0042781">
    <property type="term" value="F:3'-tRNA processing endoribonuclease activity"/>
    <property type="evidence" value="ECO:0007669"/>
    <property type="project" value="UniProtKB-UniRule"/>
</dbReference>
<comment type="cofactor">
    <cofactor evidence="8">
        <name>Zn(2+)</name>
        <dbReference type="ChEBI" id="CHEBI:29105"/>
    </cofactor>
    <text evidence="8">Binds 2 Zn(2+) ions.</text>
</comment>
<keyword evidence="3 8" id="KW-0540">Nuclease</keyword>
<organism evidence="9 10">
    <name type="scientific">Stutzerimonas nitrititolerans</name>
    <dbReference type="NCBI Taxonomy" id="2482751"/>
    <lineage>
        <taxon>Bacteria</taxon>
        <taxon>Pseudomonadati</taxon>
        <taxon>Pseudomonadota</taxon>
        <taxon>Gammaproteobacteria</taxon>
        <taxon>Pseudomonadales</taxon>
        <taxon>Pseudomonadaceae</taxon>
        <taxon>Stutzerimonas</taxon>
    </lineage>
</organism>
<dbReference type="Proteomes" id="UP001165292">
    <property type="component" value="Unassembled WGS sequence"/>
</dbReference>
<dbReference type="EC" id="3.1.26.11" evidence="8"/>
<dbReference type="InterPro" id="IPR036866">
    <property type="entry name" value="RibonucZ/Hydroxyglut_hydro"/>
</dbReference>
<dbReference type="CDD" id="cd07717">
    <property type="entry name" value="RNaseZ_ZiPD-like_MBL-fold"/>
    <property type="match status" value="1"/>
</dbReference>
<feature type="binding site" evidence="8">
    <location>
        <position position="67"/>
    </location>
    <ligand>
        <name>Zn(2+)</name>
        <dbReference type="ChEBI" id="CHEBI:29105"/>
        <label>2</label>
        <note>catalytic</note>
    </ligand>
</feature>
<feature type="binding site" evidence="8">
    <location>
        <position position="209"/>
    </location>
    <ligand>
        <name>Zn(2+)</name>
        <dbReference type="ChEBI" id="CHEBI:29105"/>
        <label>2</label>
        <note>catalytic</note>
    </ligand>
</feature>
<evidence type="ECO:0000256" key="1">
    <source>
        <dbReference type="ARBA" id="ARBA00011738"/>
    </source>
</evidence>
<dbReference type="PANTHER" id="PTHR46018">
    <property type="entry name" value="ZINC PHOSPHODIESTERASE ELAC PROTEIN 1"/>
    <property type="match status" value="1"/>
</dbReference>
<dbReference type="EMBL" id="JAMYBS010000021">
    <property type="protein sequence ID" value="MCO7546238.1"/>
    <property type="molecule type" value="Genomic_DNA"/>
</dbReference>
<sequence length="320" mass="35414">MDLLFLGTSSGIPTRARNVSGLALLEDSGKGWYLIDCGEATQHQLLRTPLTLHGLRAICITHVHGDHCYGLPGLLASAGMARRREPLDIIAPEGIEDWLRATFAMSRTGLPFELRFHAAESLGQWRTPQVRVEVAALSHRVPSYGYSFTEARPDPKLAIDRLERDNIPRGPLWGQLARGFDVEHEGRRLRSETYLDFGRRPRRIVIGGDNDRPELLADTCRAAQVLVHEATYTQPAATAARDQFGHSTAAQVAAFAENVGLPNLVLTHFSARYQAKADGGFSIEDVRAEASAAYRGRLFLAQDFMRLHLDKDGELRPVTA</sequence>
<feature type="binding site" evidence="8">
    <location>
        <position position="268"/>
    </location>
    <ligand>
        <name>Zn(2+)</name>
        <dbReference type="ChEBI" id="CHEBI:29105"/>
        <label>2</label>
        <note>catalytic</note>
    </ligand>
</feature>
<name>A0AA42BHI3_9GAMM</name>
<dbReference type="Pfam" id="PF23023">
    <property type="entry name" value="Anti-Pycsar_Apyc1"/>
    <property type="match status" value="1"/>
</dbReference>
<feature type="binding site" evidence="8">
    <location>
        <position position="139"/>
    </location>
    <ligand>
        <name>Zn(2+)</name>
        <dbReference type="ChEBI" id="CHEBI:29105"/>
        <label>1</label>
        <note>catalytic</note>
    </ligand>
</feature>
<comment type="subunit">
    <text evidence="1 8">Homodimer.</text>
</comment>
<dbReference type="HAMAP" id="MF_01818">
    <property type="entry name" value="RNase_Z_BN"/>
    <property type="match status" value="1"/>
</dbReference>
<dbReference type="Gene3D" id="3.60.15.10">
    <property type="entry name" value="Ribonuclease Z/Hydroxyacylglutathione hydrolase-like"/>
    <property type="match status" value="1"/>
</dbReference>
<reference evidence="9" key="1">
    <citation type="submission" date="2022-06" db="EMBL/GenBank/DDBJ databases">
        <title>Detection of beta-lactamases in bacteria of animal origin.</title>
        <authorList>
            <person name="Mlynarcik P."/>
            <person name="Zdarska V."/>
            <person name="Chudobova H."/>
            <person name="Prochazkova P."/>
            <person name="Hricova K."/>
            <person name="Mezerova K."/>
            <person name="Bardon J."/>
            <person name="Dolejska M."/>
            <person name="Sukkar I."/>
            <person name="Kolar M."/>
        </authorList>
    </citation>
    <scope>NUCLEOTIDE SEQUENCE</scope>
    <source>
        <strain evidence="9">S 300-3</strain>
    </source>
</reference>
<evidence type="ECO:0000256" key="2">
    <source>
        <dbReference type="ARBA" id="ARBA00022694"/>
    </source>
</evidence>
<feature type="binding site" evidence="8">
    <location>
        <position position="209"/>
    </location>
    <ligand>
        <name>Zn(2+)</name>
        <dbReference type="ChEBI" id="CHEBI:29105"/>
        <label>1</label>
        <note>catalytic</note>
    </ligand>
</feature>
<evidence type="ECO:0000256" key="6">
    <source>
        <dbReference type="ARBA" id="ARBA00022801"/>
    </source>
</evidence>
<dbReference type="GO" id="GO:0008270">
    <property type="term" value="F:zinc ion binding"/>
    <property type="evidence" value="ECO:0007669"/>
    <property type="project" value="UniProtKB-UniRule"/>
</dbReference>
<proteinExistence type="inferred from homology"/>
<evidence type="ECO:0000313" key="10">
    <source>
        <dbReference type="Proteomes" id="UP001165292"/>
    </source>
</evidence>
<keyword evidence="7 8" id="KW-0862">Zinc</keyword>
<accession>A0AA42BHI3</accession>
<protein>
    <recommendedName>
        <fullName evidence="8">Ribonuclease Z</fullName>
        <shortName evidence="8">RNase Z</shortName>
        <ecNumber evidence="8">3.1.26.11</ecNumber>
    </recommendedName>
    <alternativeName>
        <fullName evidence="8">tRNA 3 endonuclease</fullName>
    </alternativeName>
    <alternativeName>
        <fullName evidence="8">tRNase Z</fullName>
    </alternativeName>
</protein>